<organism evidence="1 2">
    <name type="scientific">Acaulospora colombiana</name>
    <dbReference type="NCBI Taxonomy" id="27376"/>
    <lineage>
        <taxon>Eukaryota</taxon>
        <taxon>Fungi</taxon>
        <taxon>Fungi incertae sedis</taxon>
        <taxon>Mucoromycota</taxon>
        <taxon>Glomeromycotina</taxon>
        <taxon>Glomeromycetes</taxon>
        <taxon>Diversisporales</taxon>
        <taxon>Acaulosporaceae</taxon>
        <taxon>Acaulospora</taxon>
    </lineage>
</organism>
<comment type="caution">
    <text evidence="1">The sequence shown here is derived from an EMBL/GenBank/DDBJ whole genome shotgun (WGS) entry which is preliminary data.</text>
</comment>
<keyword evidence="2" id="KW-1185">Reference proteome</keyword>
<feature type="non-terminal residue" evidence="1">
    <location>
        <position position="1"/>
    </location>
</feature>
<dbReference type="EMBL" id="CAJVPT010062159">
    <property type="protein sequence ID" value="CAG8766499.1"/>
    <property type="molecule type" value="Genomic_DNA"/>
</dbReference>
<gene>
    <name evidence="1" type="ORF">ACOLOM_LOCUS13479</name>
</gene>
<dbReference type="Proteomes" id="UP000789525">
    <property type="component" value="Unassembled WGS sequence"/>
</dbReference>
<feature type="non-terminal residue" evidence="1">
    <location>
        <position position="215"/>
    </location>
</feature>
<proteinExistence type="predicted"/>
<sequence length="215" mass="23770">PLTDVNGPIKSYESFSSNEDSDSDNSARGNQMVNRRISTSSSKSAVSCEENIANPIVQSESSSNSENSHTNGTKFTQIIKNEMSYFPKKWDEEANENSLQLLTLASNQGTNQLKQPSELATSRKEINHSSSGKSDIISSQQESSAFNGDPRHQQSMIKCNDTNLLNIGSTRQETELPSDDDHPLQQLSELALGQRPNSERSQYQPKNFENPPSQS</sequence>
<evidence type="ECO:0000313" key="1">
    <source>
        <dbReference type="EMBL" id="CAG8766499.1"/>
    </source>
</evidence>
<name>A0ACA9QVQ9_9GLOM</name>
<evidence type="ECO:0000313" key="2">
    <source>
        <dbReference type="Proteomes" id="UP000789525"/>
    </source>
</evidence>
<reference evidence="1" key="1">
    <citation type="submission" date="2021-06" db="EMBL/GenBank/DDBJ databases">
        <authorList>
            <person name="Kallberg Y."/>
            <person name="Tangrot J."/>
            <person name="Rosling A."/>
        </authorList>
    </citation>
    <scope>NUCLEOTIDE SEQUENCE</scope>
    <source>
        <strain evidence="1">CL356</strain>
    </source>
</reference>
<accession>A0ACA9QVQ9</accession>
<protein>
    <submittedName>
        <fullName evidence="1">5825_t:CDS:1</fullName>
    </submittedName>
</protein>